<sequence length="318" mass="36177">MKHQRPPTTRRLERALGDFVRTRMQGGFGELLMFFLKQGWAALFGVLFIIALIGTKLVWQDDWPLERYDGLFIFAVTTQIAMLYFKLETWDEARVILLFHLTGTAMELFKIRMGSWSYPEPGYFVLGGVPMFSGFMYASIGSYIARVIRIFQMRFAPYPPLWVTFLFGAAIYVNFFAHHYTVDIRLGLFAASLILFLRTRIWFNVAGTPRWMPMPVAAFLCAFVVWIAENVGTMTGTWIYAGQSDMQMVSFAKMGSWYLLLWVAFVTVTLVSRSALSRTAVNPVATPSPSAAEVLDKEDTKEGASHDENRISAHHGPR</sequence>
<dbReference type="EMBL" id="FNOI01000001">
    <property type="protein sequence ID" value="SDW26604.1"/>
    <property type="molecule type" value="Genomic_DNA"/>
</dbReference>
<dbReference type="Proteomes" id="UP000199441">
    <property type="component" value="Unassembled WGS sequence"/>
</dbReference>
<dbReference type="RefSeq" id="WP_089944456.1">
    <property type="nucleotide sequence ID" value="NZ_FNOI01000001.1"/>
</dbReference>
<dbReference type="InterPro" id="IPR008535">
    <property type="entry name" value="DUF817"/>
</dbReference>
<feature type="transmembrane region" description="Helical" evidence="2">
    <location>
        <begin position="160"/>
        <end position="178"/>
    </location>
</feature>
<keyword evidence="4" id="KW-1185">Reference proteome</keyword>
<feature type="compositionally biased region" description="Basic and acidic residues" evidence="1">
    <location>
        <begin position="294"/>
        <end position="311"/>
    </location>
</feature>
<dbReference type="Pfam" id="PF05675">
    <property type="entry name" value="DUF817"/>
    <property type="match status" value="1"/>
</dbReference>
<dbReference type="STRING" id="670155.SAMN04488001_0695"/>
<evidence type="ECO:0000313" key="4">
    <source>
        <dbReference type="Proteomes" id="UP000199441"/>
    </source>
</evidence>
<evidence type="ECO:0000256" key="2">
    <source>
        <dbReference type="SAM" id="Phobius"/>
    </source>
</evidence>
<reference evidence="4" key="1">
    <citation type="submission" date="2016-10" db="EMBL/GenBank/DDBJ databases">
        <authorList>
            <person name="Varghese N."/>
            <person name="Submissions S."/>
        </authorList>
    </citation>
    <scope>NUCLEOTIDE SEQUENCE [LARGE SCALE GENOMIC DNA]</scope>
    <source>
        <strain evidence="4">DSM 26922</strain>
    </source>
</reference>
<evidence type="ECO:0000313" key="3">
    <source>
        <dbReference type="EMBL" id="SDW26604.1"/>
    </source>
</evidence>
<accession>A0A1H2S5Z6</accession>
<organism evidence="3 4">
    <name type="scientific">Litoreibacter albidus</name>
    <dbReference type="NCBI Taxonomy" id="670155"/>
    <lineage>
        <taxon>Bacteria</taxon>
        <taxon>Pseudomonadati</taxon>
        <taxon>Pseudomonadota</taxon>
        <taxon>Alphaproteobacteria</taxon>
        <taxon>Rhodobacterales</taxon>
        <taxon>Roseobacteraceae</taxon>
        <taxon>Litoreibacter</taxon>
    </lineage>
</organism>
<gene>
    <name evidence="3" type="ORF">SAMN04488001_0695</name>
</gene>
<keyword evidence="2" id="KW-0812">Transmembrane</keyword>
<evidence type="ECO:0000256" key="1">
    <source>
        <dbReference type="SAM" id="MobiDB-lite"/>
    </source>
</evidence>
<name>A0A1H2S5Z6_9RHOB</name>
<keyword evidence="2" id="KW-1133">Transmembrane helix</keyword>
<dbReference type="AlphaFoldDB" id="A0A1H2S5Z6"/>
<feature type="transmembrane region" description="Helical" evidence="2">
    <location>
        <begin position="184"/>
        <end position="203"/>
    </location>
</feature>
<feature type="transmembrane region" description="Helical" evidence="2">
    <location>
        <begin position="94"/>
        <end position="111"/>
    </location>
</feature>
<feature type="transmembrane region" description="Helical" evidence="2">
    <location>
        <begin position="215"/>
        <end position="241"/>
    </location>
</feature>
<feature type="region of interest" description="Disordered" evidence="1">
    <location>
        <begin position="282"/>
        <end position="318"/>
    </location>
</feature>
<dbReference type="OrthoDB" id="1550598at2"/>
<feature type="transmembrane region" description="Helical" evidence="2">
    <location>
        <begin position="71"/>
        <end position="87"/>
    </location>
</feature>
<feature type="transmembrane region" description="Helical" evidence="2">
    <location>
        <begin position="256"/>
        <end position="276"/>
    </location>
</feature>
<keyword evidence="2" id="KW-0472">Membrane</keyword>
<feature type="transmembrane region" description="Helical" evidence="2">
    <location>
        <begin position="123"/>
        <end position="148"/>
    </location>
</feature>
<proteinExistence type="predicted"/>
<feature type="transmembrane region" description="Helical" evidence="2">
    <location>
        <begin position="40"/>
        <end position="59"/>
    </location>
</feature>
<protein>
    <submittedName>
        <fullName evidence="3">Uncharacterized membrane protein YoaT, DUF817 family</fullName>
    </submittedName>
</protein>